<dbReference type="PROSITE" id="PS50089">
    <property type="entry name" value="ZF_RING_2"/>
    <property type="match status" value="1"/>
</dbReference>
<dbReference type="GO" id="GO:0043161">
    <property type="term" value="P:proteasome-mediated ubiquitin-dependent protein catabolic process"/>
    <property type="evidence" value="ECO:0007669"/>
    <property type="project" value="TreeGrafter"/>
</dbReference>
<dbReference type="PANTHER" id="PTHR22763:SF162">
    <property type="entry name" value="TRANSMEMBRANE E3 UBIQUITIN-PROTEIN LIGASE 1"/>
    <property type="match status" value="1"/>
</dbReference>
<dbReference type="Pfam" id="PF13639">
    <property type="entry name" value="zf-RING_2"/>
    <property type="match status" value="1"/>
</dbReference>
<dbReference type="AlphaFoldDB" id="A0A061H4E7"/>
<dbReference type="GeneID" id="19319551"/>
<dbReference type="KEGG" id="pfp:PFL1_05460"/>
<evidence type="ECO:0000256" key="6">
    <source>
        <dbReference type="ARBA" id="ARBA00022692"/>
    </source>
</evidence>
<feature type="transmembrane region" description="Helical" evidence="16">
    <location>
        <begin position="520"/>
        <end position="543"/>
    </location>
</feature>
<dbReference type="Proteomes" id="UP000053664">
    <property type="component" value="Unassembled WGS sequence"/>
</dbReference>
<dbReference type="SUPFAM" id="SSF57850">
    <property type="entry name" value="RING/U-box"/>
    <property type="match status" value="1"/>
</dbReference>
<feature type="transmembrane region" description="Helical" evidence="16">
    <location>
        <begin position="549"/>
        <end position="571"/>
    </location>
</feature>
<evidence type="ECO:0000256" key="2">
    <source>
        <dbReference type="ARBA" id="ARBA00004127"/>
    </source>
</evidence>
<feature type="transmembrane region" description="Helical" evidence="16">
    <location>
        <begin position="299"/>
        <end position="318"/>
    </location>
</feature>
<keyword evidence="6 16" id="KW-0812">Transmembrane</keyword>
<evidence type="ECO:0000256" key="3">
    <source>
        <dbReference type="ARBA" id="ARBA00004906"/>
    </source>
</evidence>
<evidence type="ECO:0000256" key="7">
    <source>
        <dbReference type="ARBA" id="ARBA00022723"/>
    </source>
</evidence>
<comment type="catalytic activity">
    <reaction evidence="1">
        <text>S-ubiquitinyl-[E2 ubiquitin-conjugating enzyme]-L-cysteine + [acceptor protein]-L-lysine = [E2 ubiquitin-conjugating enzyme]-L-cysteine + N(6)-ubiquitinyl-[acceptor protein]-L-lysine.</text>
        <dbReference type="EC" id="2.3.2.27"/>
    </reaction>
</comment>
<keyword evidence="7" id="KW-0479">Metal-binding</keyword>
<evidence type="ECO:0000256" key="15">
    <source>
        <dbReference type="SAM" id="MobiDB-lite"/>
    </source>
</evidence>
<dbReference type="GO" id="GO:0061630">
    <property type="term" value="F:ubiquitin protein ligase activity"/>
    <property type="evidence" value="ECO:0007669"/>
    <property type="project" value="UniProtKB-EC"/>
</dbReference>
<dbReference type="Gene3D" id="3.30.40.10">
    <property type="entry name" value="Zinc/RING finger domain, C3HC4 (zinc finger)"/>
    <property type="match status" value="1"/>
</dbReference>
<feature type="compositionally biased region" description="Acidic residues" evidence="15">
    <location>
        <begin position="664"/>
        <end position="681"/>
    </location>
</feature>
<feature type="domain" description="RING-type" evidence="17">
    <location>
        <begin position="765"/>
        <end position="793"/>
    </location>
</feature>
<feature type="compositionally biased region" description="Basic residues" evidence="15">
    <location>
        <begin position="714"/>
        <end position="725"/>
    </location>
</feature>
<name>A0A061H4E7_9BASI</name>
<keyword evidence="10" id="KW-0833">Ubl conjugation pathway</keyword>
<proteinExistence type="predicted"/>
<dbReference type="OrthoDB" id="9984778at2759"/>
<dbReference type="EMBL" id="KE361642">
    <property type="protein sequence ID" value="EPQ26825.1"/>
    <property type="molecule type" value="Genomic_DNA"/>
</dbReference>
<dbReference type="GO" id="GO:0012505">
    <property type="term" value="C:endomembrane system"/>
    <property type="evidence" value="ECO:0007669"/>
    <property type="project" value="UniProtKB-SubCell"/>
</dbReference>
<evidence type="ECO:0000256" key="1">
    <source>
        <dbReference type="ARBA" id="ARBA00000900"/>
    </source>
</evidence>
<keyword evidence="9 14" id="KW-0863">Zinc-finger</keyword>
<feature type="transmembrane region" description="Helical" evidence="16">
    <location>
        <begin position="338"/>
        <end position="359"/>
    </location>
</feature>
<dbReference type="InterPro" id="IPR013083">
    <property type="entry name" value="Znf_RING/FYVE/PHD"/>
</dbReference>
<comment type="subcellular location">
    <subcellularLocation>
        <location evidence="2">Endomembrane system</location>
        <topology evidence="2">Multi-pass membrane protein</topology>
    </subcellularLocation>
</comment>
<accession>A0A061H4E7</accession>
<dbReference type="InterPro" id="IPR021319">
    <property type="entry name" value="DUF2921"/>
</dbReference>
<dbReference type="EC" id="2.3.2.27" evidence="4"/>
<evidence type="ECO:0000256" key="4">
    <source>
        <dbReference type="ARBA" id="ARBA00012483"/>
    </source>
</evidence>
<evidence type="ECO:0000256" key="5">
    <source>
        <dbReference type="ARBA" id="ARBA00022679"/>
    </source>
</evidence>
<dbReference type="GO" id="GO:0008270">
    <property type="term" value="F:zinc ion binding"/>
    <property type="evidence" value="ECO:0007669"/>
    <property type="project" value="UniProtKB-KW"/>
</dbReference>
<dbReference type="InterPro" id="IPR050731">
    <property type="entry name" value="HRD1_E3_ubiq-ligases"/>
</dbReference>
<feature type="region of interest" description="Disordered" evidence="15">
    <location>
        <begin position="627"/>
        <end position="728"/>
    </location>
</feature>
<keyword evidence="8" id="KW-0732">Signal</keyword>
<feature type="transmembrane region" description="Helical" evidence="16">
    <location>
        <begin position="468"/>
        <end position="499"/>
    </location>
</feature>
<dbReference type="RefSeq" id="XP_007881188.1">
    <property type="nucleotide sequence ID" value="XM_007882997.1"/>
</dbReference>
<evidence type="ECO:0000256" key="8">
    <source>
        <dbReference type="ARBA" id="ARBA00022729"/>
    </source>
</evidence>
<dbReference type="PANTHER" id="PTHR22763">
    <property type="entry name" value="RING ZINC FINGER PROTEIN"/>
    <property type="match status" value="1"/>
</dbReference>
<dbReference type="HOGENOM" id="CLU_014026_0_0_1"/>
<evidence type="ECO:0000256" key="10">
    <source>
        <dbReference type="ARBA" id="ARBA00022786"/>
    </source>
</evidence>
<evidence type="ECO:0000256" key="13">
    <source>
        <dbReference type="ARBA" id="ARBA00023136"/>
    </source>
</evidence>
<keyword evidence="5" id="KW-0808">Transferase</keyword>
<evidence type="ECO:0000256" key="12">
    <source>
        <dbReference type="ARBA" id="ARBA00022989"/>
    </source>
</evidence>
<feature type="region of interest" description="Disordered" evidence="15">
    <location>
        <begin position="401"/>
        <end position="434"/>
    </location>
</feature>
<gene>
    <name evidence="18" type="ORF">PFL1_05460</name>
</gene>
<protein>
    <recommendedName>
        <fullName evidence="4">RING-type E3 ubiquitin transferase</fullName>
        <ecNumber evidence="4">2.3.2.27</ecNumber>
    </recommendedName>
</protein>
<dbReference type="InterPro" id="IPR001841">
    <property type="entry name" value="Znf_RING"/>
</dbReference>
<evidence type="ECO:0000256" key="16">
    <source>
        <dbReference type="SAM" id="Phobius"/>
    </source>
</evidence>
<comment type="pathway">
    <text evidence="3">Protein modification; protein ubiquitination.</text>
</comment>
<reference evidence="18 19" key="1">
    <citation type="journal article" date="2013" name="Plant Cell">
        <title>The transition from a phytopathogenic smut ancestor to an anamorphic biocontrol agent deciphered by comparative whole-genome analysis.</title>
        <authorList>
            <person name="Lefebvre F."/>
            <person name="Joly D.L."/>
            <person name="Labbe C."/>
            <person name="Teichmann B."/>
            <person name="Linning R."/>
            <person name="Belzile F."/>
            <person name="Bakkeren G."/>
            <person name="Belanger R.R."/>
        </authorList>
    </citation>
    <scope>NUCLEOTIDE SEQUENCE [LARGE SCALE GENOMIC DNA]</scope>
    <source>
        <strain evidence="18 19">PF-1</strain>
    </source>
</reference>
<keyword evidence="11" id="KW-0862">Zinc</keyword>
<keyword evidence="13 16" id="KW-0472">Membrane</keyword>
<dbReference type="Pfam" id="PF11145">
    <property type="entry name" value="DUF2921"/>
    <property type="match status" value="2"/>
</dbReference>
<evidence type="ECO:0000259" key="17">
    <source>
        <dbReference type="PROSITE" id="PS50089"/>
    </source>
</evidence>
<evidence type="ECO:0000313" key="18">
    <source>
        <dbReference type="EMBL" id="EPQ26825.1"/>
    </source>
</evidence>
<evidence type="ECO:0000256" key="9">
    <source>
        <dbReference type="ARBA" id="ARBA00022771"/>
    </source>
</evidence>
<dbReference type="eggNOG" id="KOG0828">
    <property type="taxonomic scope" value="Eukaryota"/>
</dbReference>
<evidence type="ECO:0000256" key="14">
    <source>
        <dbReference type="PROSITE-ProRule" id="PRU00175"/>
    </source>
</evidence>
<organism evidence="18 19">
    <name type="scientific">Pseudozyma flocculosa PF-1</name>
    <dbReference type="NCBI Taxonomy" id="1277687"/>
    <lineage>
        <taxon>Eukaryota</taxon>
        <taxon>Fungi</taxon>
        <taxon>Dikarya</taxon>
        <taxon>Basidiomycota</taxon>
        <taxon>Ustilaginomycotina</taxon>
        <taxon>Ustilaginomycetes</taxon>
        <taxon>Ustilaginales</taxon>
        <taxon>Ustilaginaceae</taxon>
        <taxon>Pseudozyma</taxon>
    </lineage>
</organism>
<keyword evidence="12 16" id="KW-1133">Transmembrane helix</keyword>
<evidence type="ECO:0000256" key="11">
    <source>
        <dbReference type="ARBA" id="ARBA00022833"/>
    </source>
</evidence>
<feature type="transmembrane region" description="Helical" evidence="16">
    <location>
        <begin position="366"/>
        <end position="386"/>
    </location>
</feature>
<sequence length="799" mass="86721">MGNWSFTYDTDAIAPHVSSLPMPLDLATPDGAAYYRNLSGFYRGHWAGSSLDTPASAATQHKHETAASLLATSPNASQALIDDRGHFDWFAPKTSRGRLNFNLNQEHTLPGLVSVLRGSLSLEASPSSSSPTFKTSEVDFDLLGLHFLPTGALFLLASPEELDRPTDIRDVLAMIPKHETSINLTVTALEADFDQRIQRLQDIIDSGTYDASSGSDTPSPATSHNCSLHIYAKLRPAGRQDQIDLVETLELEHEHPTGISTISAAPLALSAIAYSPQCQLLLSSDDIDGLTKVRLWRKAVTYALVYFAVLVVQARLLVQQMEATRTPSGLAKVSYRTWGLQSMLDAYIGLAHLSVGIALNNDTTVPLLACAFMSCMLFLAFGYRYALTIYRTQAPAEEALAPAPAPAPTQQAPSVPTAPAGASEAAPAPASGSLSPNIDPSPTAVTGAATQAAPATSSDDIETRRRSFFIFGFIGVLFLSIFFPLLFAELLLPVLYSFWIPQIRRNMRRGTRRAVSTRCVVGTTACRLVLPLYLFACPSNVLFTRPNRLVWVLVAYVVGQMVVLLGQDWFGAHWFVPLRWRPDGLESKWDWHPDIASIEPVEVEGGGAGTSLGDCAICLHQIVADGGERGSSRRSGARRRPKGGDGARRGKRGAGAGHAYSALPDDDEEEEDEDEDEESLSDLEGGVSNALSSSSSSSSTYPPEKMDLATSGRTSRRPVRRRRQRWWADGGGGGGLSALLGRVIRNGLERMGGTTLMGRRKRREVMVAPCKHIFHTPCLERWLTIKTECPSCRRPLPPV</sequence>
<evidence type="ECO:0000313" key="19">
    <source>
        <dbReference type="Proteomes" id="UP000053664"/>
    </source>
</evidence>